<proteinExistence type="predicted"/>
<comment type="caution">
    <text evidence="1">The sequence shown here is derived from an EMBL/GenBank/DDBJ whole genome shotgun (WGS) entry which is preliminary data.</text>
</comment>
<organism evidence="1 2">
    <name type="scientific">Melastoma candidum</name>
    <dbReference type="NCBI Taxonomy" id="119954"/>
    <lineage>
        <taxon>Eukaryota</taxon>
        <taxon>Viridiplantae</taxon>
        <taxon>Streptophyta</taxon>
        <taxon>Embryophyta</taxon>
        <taxon>Tracheophyta</taxon>
        <taxon>Spermatophyta</taxon>
        <taxon>Magnoliopsida</taxon>
        <taxon>eudicotyledons</taxon>
        <taxon>Gunneridae</taxon>
        <taxon>Pentapetalae</taxon>
        <taxon>rosids</taxon>
        <taxon>malvids</taxon>
        <taxon>Myrtales</taxon>
        <taxon>Melastomataceae</taxon>
        <taxon>Melastomatoideae</taxon>
        <taxon>Melastomateae</taxon>
        <taxon>Melastoma</taxon>
    </lineage>
</organism>
<accession>A0ACB9SDN8</accession>
<name>A0ACB9SDN8_9MYRT</name>
<dbReference type="EMBL" id="CM042880">
    <property type="protein sequence ID" value="KAI4387949.1"/>
    <property type="molecule type" value="Genomic_DNA"/>
</dbReference>
<evidence type="ECO:0000313" key="2">
    <source>
        <dbReference type="Proteomes" id="UP001057402"/>
    </source>
</evidence>
<evidence type="ECO:0000313" key="1">
    <source>
        <dbReference type="EMBL" id="KAI4387949.1"/>
    </source>
</evidence>
<dbReference type="Proteomes" id="UP001057402">
    <property type="component" value="Chromosome 1"/>
</dbReference>
<keyword evidence="2" id="KW-1185">Reference proteome</keyword>
<gene>
    <name evidence="1" type="ORF">MLD38_000332</name>
</gene>
<sequence>MPNPPPPPSLVVAAAVVALLPSAMEAARPVCSLGRWRRPLMCPWTLTSSRFLLGSLFILHASGFILVDLSLVCCGWMGLALAGIYLAERLNSFLGDHWKSFATQNYFDPHGIFLSTLWLGPPLVIAIIILVKTLFSLCHLFLCAIS</sequence>
<protein>
    <submittedName>
        <fullName evidence="1">Uncharacterized protein</fullName>
    </submittedName>
</protein>
<reference evidence="2" key="1">
    <citation type="journal article" date="2023" name="Front. Plant Sci.">
        <title>Chromosomal-level genome assembly of Melastoma candidum provides insights into trichome evolution.</title>
        <authorList>
            <person name="Zhong Y."/>
            <person name="Wu W."/>
            <person name="Sun C."/>
            <person name="Zou P."/>
            <person name="Liu Y."/>
            <person name="Dai S."/>
            <person name="Zhou R."/>
        </authorList>
    </citation>
    <scope>NUCLEOTIDE SEQUENCE [LARGE SCALE GENOMIC DNA]</scope>
</reference>